<dbReference type="InterPro" id="IPR006880">
    <property type="entry name" value="INO80B_C"/>
</dbReference>
<dbReference type="CDD" id="cd23021">
    <property type="entry name" value="zf-HIT_IN80B"/>
    <property type="match status" value="1"/>
</dbReference>
<dbReference type="Pfam" id="PF04043">
    <property type="entry name" value="PMEI"/>
    <property type="match status" value="1"/>
</dbReference>
<evidence type="ECO:0000259" key="2">
    <source>
        <dbReference type="SMART" id="SM00856"/>
    </source>
</evidence>
<gene>
    <name evidence="4" type="ORF">AARE701A_LOCUS11670</name>
</gene>
<dbReference type="InterPro" id="IPR006501">
    <property type="entry name" value="Pectinesterase_inhib_dom"/>
</dbReference>
<evidence type="ECO:0000313" key="5">
    <source>
        <dbReference type="Proteomes" id="UP000682877"/>
    </source>
</evidence>
<dbReference type="InterPro" id="IPR035513">
    <property type="entry name" value="Invertase/methylesterase_inhib"/>
</dbReference>
<protein>
    <submittedName>
        <fullName evidence="4">Uncharacterized protein</fullName>
    </submittedName>
</protein>
<dbReference type="InterPro" id="IPR007529">
    <property type="entry name" value="Znf_HIT"/>
</dbReference>
<feature type="compositionally biased region" description="Basic and acidic residues" evidence="1">
    <location>
        <begin position="379"/>
        <end position="400"/>
    </location>
</feature>
<dbReference type="InterPro" id="IPR029523">
    <property type="entry name" value="INO80B/Ies2"/>
</dbReference>
<proteinExistence type="predicted"/>
<dbReference type="AlphaFoldDB" id="A0A8S2AA71"/>
<feature type="domain" description="Pectinesterase inhibitor" evidence="2">
    <location>
        <begin position="120"/>
        <end position="276"/>
    </location>
</feature>
<feature type="compositionally biased region" description="Polar residues" evidence="1">
    <location>
        <begin position="65"/>
        <end position="77"/>
    </location>
</feature>
<dbReference type="Proteomes" id="UP000682877">
    <property type="component" value="Chromosome 4"/>
</dbReference>
<keyword evidence="5" id="KW-1185">Reference proteome</keyword>
<sequence length="791" mass="86011">METYKAIILIGVTVCCYTFSGVQAAGRSVEETSQVPASSPDASLLEPPISSISAVPTSAPAPTSEDISTESNLTPTAAVSAPAPGPSQEDIDINFDSVTNIADLAPKFEHINKIDFSSMKIDTTAKDLCKNTDYNNECIAAILPDLQKQAEGGGGGEGGGFAPKDVMRMEAESLFKKANATLDYAKRVVEDSKTPMAVKEAMSVCVENYDSLMSGLEEAKMAMEEGDYGRLDSVLSAAISDVSTCSDNFVDVPGVDSPTASLDELMKKLCSNVLAIIGAWRFLNSSVNLGVKRENSFYAYICSTMEANGATYCDGMRNTVRKKRSLTCRRPRPEGSSVLTSSDHFSKISSDDIPAFDTNPRRKEFSLSHCISRAESIAESERGNNDSRRREIINRNKRSTEGALAPASSKNTSRKDEGNGGMINGKGTDLGELEGETKRMKLKIGGVSRLVHANGSSRKSSKPVTDTIWSNHDLQESSEDCNSPLDKKADLEGVTLDAEIDGSMTGRRKQGEPSGSVRKSKRAPKKRVFDSDDDSDDEIRYLEKLKYKRVSVSNEDTESGRTQLKPSGITNGENSGKKKAVSEQASEDMDCAEQMEAASDEKEIGNDSKRESTMTSRQRALASGRSSAIDFSDGLPPTSRRKKETLSEMEQQLKKAEAAQRRKAQIEKAARESEEVAIKKILGQDSSRKKRGDKIKKRLDELAQEKAAHEERASTCYIRTIMGPNGTTVSFPIDKVPSLFDPKPSGYPPPRENCAGPSCTNPYKYRDSKTKVPLCSLKCYKAVQEQQIAPA</sequence>
<dbReference type="Gene3D" id="1.20.140.40">
    <property type="entry name" value="Invertase/pectin methylesterase inhibitor family protein"/>
    <property type="match status" value="1"/>
</dbReference>
<dbReference type="GO" id="GO:0006338">
    <property type="term" value="P:chromatin remodeling"/>
    <property type="evidence" value="ECO:0007669"/>
    <property type="project" value="InterPro"/>
</dbReference>
<feature type="compositionally biased region" description="Polar residues" evidence="1">
    <location>
        <begin position="560"/>
        <end position="574"/>
    </location>
</feature>
<dbReference type="Pfam" id="PF04438">
    <property type="entry name" value="zf-HIT"/>
    <property type="match status" value="1"/>
</dbReference>
<dbReference type="GO" id="GO:0031011">
    <property type="term" value="C:Ino80 complex"/>
    <property type="evidence" value="ECO:0007669"/>
    <property type="project" value="InterPro"/>
</dbReference>
<feature type="domain" description="INO80 complex subunit B-like conserved region" evidence="3">
    <location>
        <begin position="650"/>
        <end position="735"/>
    </location>
</feature>
<dbReference type="NCBIfam" id="TIGR01614">
    <property type="entry name" value="PME_inhib"/>
    <property type="match status" value="1"/>
</dbReference>
<feature type="compositionally biased region" description="Basic and acidic residues" evidence="1">
    <location>
        <begin position="651"/>
        <end position="674"/>
    </location>
</feature>
<dbReference type="EMBL" id="LR999454">
    <property type="protein sequence ID" value="CAE6055370.1"/>
    <property type="molecule type" value="Genomic_DNA"/>
</dbReference>
<organism evidence="4 5">
    <name type="scientific">Arabidopsis arenosa</name>
    <name type="common">Sand rock-cress</name>
    <name type="synonym">Cardaminopsis arenosa</name>
    <dbReference type="NCBI Taxonomy" id="38785"/>
    <lineage>
        <taxon>Eukaryota</taxon>
        <taxon>Viridiplantae</taxon>
        <taxon>Streptophyta</taxon>
        <taxon>Embryophyta</taxon>
        <taxon>Tracheophyta</taxon>
        <taxon>Spermatophyta</taxon>
        <taxon>Magnoliopsida</taxon>
        <taxon>eudicotyledons</taxon>
        <taxon>Gunneridae</taxon>
        <taxon>Pentapetalae</taxon>
        <taxon>rosids</taxon>
        <taxon>malvids</taxon>
        <taxon>Brassicales</taxon>
        <taxon>Brassicaceae</taxon>
        <taxon>Camelineae</taxon>
        <taxon>Arabidopsis</taxon>
    </lineage>
</organism>
<dbReference type="CDD" id="cd15800">
    <property type="entry name" value="PMEI-like_2"/>
    <property type="match status" value="1"/>
</dbReference>
<evidence type="ECO:0000313" key="4">
    <source>
        <dbReference type="EMBL" id="CAE6055370.1"/>
    </source>
</evidence>
<reference evidence="4" key="1">
    <citation type="submission" date="2021-01" db="EMBL/GenBank/DDBJ databases">
        <authorList>
            <person name="Bezrukov I."/>
        </authorList>
    </citation>
    <scope>NUCLEOTIDE SEQUENCE</scope>
</reference>
<accession>A0A8S2AA71</accession>
<feature type="region of interest" description="Disordered" evidence="1">
    <location>
        <begin position="53"/>
        <end position="89"/>
    </location>
</feature>
<name>A0A8S2AA71_ARAAE</name>
<feature type="region of interest" description="Disordered" evidence="1">
    <location>
        <begin position="498"/>
        <end position="674"/>
    </location>
</feature>
<dbReference type="PANTHER" id="PTHR21561">
    <property type="entry name" value="INO80 COMPLEX SUBUNIT B"/>
    <property type="match status" value="1"/>
</dbReference>
<dbReference type="SMART" id="SM00856">
    <property type="entry name" value="PMEI"/>
    <property type="match status" value="1"/>
</dbReference>
<feature type="region of interest" description="Disordered" evidence="1">
    <location>
        <begin position="376"/>
        <end position="433"/>
    </location>
</feature>
<feature type="region of interest" description="Disordered" evidence="1">
    <location>
        <begin position="740"/>
        <end position="759"/>
    </location>
</feature>
<evidence type="ECO:0000256" key="1">
    <source>
        <dbReference type="SAM" id="MobiDB-lite"/>
    </source>
</evidence>
<dbReference type="FunFam" id="1.20.140.40:FF:000003">
    <property type="entry name" value="Invertase/pectin methylesterase inhibitor family protein"/>
    <property type="match status" value="1"/>
</dbReference>
<feature type="compositionally biased region" description="Basic and acidic residues" evidence="1">
    <location>
        <begin position="599"/>
        <end position="612"/>
    </location>
</feature>
<evidence type="ECO:0000259" key="3">
    <source>
        <dbReference type="SMART" id="SM01406"/>
    </source>
</evidence>
<dbReference type="PANTHER" id="PTHR21561:SF25">
    <property type="entry name" value="OS03G0811500 PROTEIN"/>
    <property type="match status" value="1"/>
</dbReference>
<dbReference type="Pfam" id="PF04795">
    <property type="entry name" value="PAPA-1"/>
    <property type="match status" value="1"/>
</dbReference>
<dbReference type="GO" id="GO:0004857">
    <property type="term" value="F:enzyme inhibitor activity"/>
    <property type="evidence" value="ECO:0007669"/>
    <property type="project" value="InterPro"/>
</dbReference>
<dbReference type="SMART" id="SM01406">
    <property type="entry name" value="PAPA-1"/>
    <property type="match status" value="1"/>
</dbReference>
<dbReference type="SUPFAM" id="SSF101148">
    <property type="entry name" value="Plant invertase/pectin methylesterase inhibitor"/>
    <property type="match status" value="1"/>
</dbReference>